<organism evidence="7 8">
    <name type="scientific">Anaeromyxobacter oryzae</name>
    <dbReference type="NCBI Taxonomy" id="2918170"/>
    <lineage>
        <taxon>Bacteria</taxon>
        <taxon>Pseudomonadati</taxon>
        <taxon>Myxococcota</taxon>
        <taxon>Myxococcia</taxon>
        <taxon>Myxococcales</taxon>
        <taxon>Cystobacterineae</taxon>
        <taxon>Anaeromyxobacteraceae</taxon>
        <taxon>Anaeromyxobacter</taxon>
    </lineage>
</organism>
<dbReference type="InterPro" id="IPR039910">
    <property type="entry name" value="D15-like"/>
</dbReference>
<keyword evidence="3" id="KW-0812">Transmembrane</keyword>
<dbReference type="Pfam" id="PF07244">
    <property type="entry name" value="POTRA"/>
    <property type="match status" value="4"/>
</dbReference>
<evidence type="ECO:0000256" key="3">
    <source>
        <dbReference type="ARBA" id="ARBA00022692"/>
    </source>
</evidence>
<accession>A0ABN6MTN7</accession>
<keyword evidence="2" id="KW-1134">Transmembrane beta strand</keyword>
<dbReference type="Pfam" id="PF01103">
    <property type="entry name" value="Omp85"/>
    <property type="match status" value="1"/>
</dbReference>
<sequence length="1009" mass="108385">MAVAVAAALALPAAARAGGAPARVAAVDLHLPEGEPREGAAQLVAVVVGEPLSIAALRLTVQRLYLTGRYRSVVVRELPADPPAGARGTWVRLGVEALPIRRVERVVIRKDRGGPDEEALRGAARLDPGDSFDDVALEEAVARVRALLGRHGFHGAVVETRVSGDARVAVDLAVRTGSPTRVRTVRAGERGDPAAAFADRLRTRPGEILDEDVLADDVRALRAALHHAGYRRARVGTPVIAVEGATADVEIPAAAGPRIAFVYRGNEVIPAAVLERQLGLEEDQPVDAPAIDAAVDRLRAYYRARGYAAARVEAEERRLGADLLVVLHVHEGLPYRLGSVVVEGVSAREPAAIRDRLFALLEADEGEASGGEDDAARALLASIPGVTAPPSSPPPLAPRARWDEAAWDRAAERVVGAYRAEGFLEAVYLGGSVTLDGARRIADATVRFREGPLTRVESISFEGNAAVSVPLLAKESRLAPGEPLAFDRVEETRVAILRLYLSRGYYYARVEAREELDRERHVAAVRFVVDEGPQVRIGRIVVLGNRRTRGELVRSAIDVDEGRVYDPEAVARSQASLLRLGIFRSVNLRLQDADSPQPVKDLAVEVAERPYATLTQGLGYSIANGPRAELEYTRPNVLGRAIELAARGKVNYLVDVAGFGPNVAGKDFGERIEGRADVGLRWSRLELLPFQASARADAIGEILHRRAYDLRRRSAVSGLDVGLTSRVGFSLQYELEVDDIRRTSFSGQLTQADIERLRFDEGVTTLQVIRPSFTLDYRDNAAHPHRGWFAAGAFEYGHSLGSGGDRVALGLLPGSDIHTNMVKLSGTASGYLPIGRASVLALSLRGGRVFPLDDGSRTIIPRRFFLGGASTMRGYAEEEMIPEDVRADLSAAARACATSVTGVGCTDQGRRIAAGQLPVSEGGEAFVLVKSEVRLSLTPSVEAGFFVDVGNVWLNPNAVDLLALRANAGLGLRFVTPVGPAALDFGFNVTPDHSINERMFAPHFTIGLF</sequence>
<evidence type="ECO:0000313" key="7">
    <source>
        <dbReference type="EMBL" id="BDG04310.1"/>
    </source>
</evidence>
<evidence type="ECO:0000313" key="8">
    <source>
        <dbReference type="Proteomes" id="UP001162891"/>
    </source>
</evidence>
<dbReference type="InterPro" id="IPR010827">
    <property type="entry name" value="BamA/TamA_POTRA"/>
</dbReference>
<dbReference type="InterPro" id="IPR000184">
    <property type="entry name" value="Bac_surfAg_D15"/>
</dbReference>
<evidence type="ECO:0000256" key="5">
    <source>
        <dbReference type="SAM" id="SignalP"/>
    </source>
</evidence>
<comment type="subcellular location">
    <subcellularLocation>
        <location evidence="1">Membrane</location>
    </subcellularLocation>
</comment>
<dbReference type="EMBL" id="AP025591">
    <property type="protein sequence ID" value="BDG04310.1"/>
    <property type="molecule type" value="Genomic_DNA"/>
</dbReference>
<proteinExistence type="predicted"/>
<evidence type="ECO:0000256" key="2">
    <source>
        <dbReference type="ARBA" id="ARBA00022452"/>
    </source>
</evidence>
<keyword evidence="8" id="KW-1185">Reference proteome</keyword>
<dbReference type="PANTHER" id="PTHR12815">
    <property type="entry name" value="SORTING AND ASSEMBLY MACHINERY SAMM50 PROTEIN FAMILY MEMBER"/>
    <property type="match status" value="1"/>
</dbReference>
<feature type="domain" description="POTRA" evidence="6">
    <location>
        <begin position="454"/>
        <end position="532"/>
    </location>
</feature>
<dbReference type="Gene3D" id="3.10.20.310">
    <property type="entry name" value="membrane protein fhac"/>
    <property type="match status" value="3"/>
</dbReference>
<feature type="signal peptide" evidence="5">
    <location>
        <begin position="1"/>
        <end position="17"/>
    </location>
</feature>
<evidence type="ECO:0000256" key="4">
    <source>
        <dbReference type="ARBA" id="ARBA00023136"/>
    </source>
</evidence>
<gene>
    <name evidence="7" type="ORF">AMOR_33060</name>
</gene>
<dbReference type="InterPro" id="IPR034746">
    <property type="entry name" value="POTRA"/>
</dbReference>
<dbReference type="Proteomes" id="UP001162891">
    <property type="component" value="Chromosome"/>
</dbReference>
<dbReference type="Gene3D" id="2.40.160.50">
    <property type="entry name" value="membrane protein fhac: a member of the omp85/tpsb transporter family"/>
    <property type="match status" value="1"/>
</dbReference>
<dbReference type="PROSITE" id="PS51779">
    <property type="entry name" value="POTRA"/>
    <property type="match status" value="2"/>
</dbReference>
<protein>
    <recommendedName>
        <fullName evidence="6">POTRA domain-containing protein</fullName>
    </recommendedName>
</protein>
<dbReference type="PANTHER" id="PTHR12815:SF18">
    <property type="entry name" value="SORTING AND ASSEMBLY MACHINERY COMPONENT 50 HOMOLOG"/>
    <property type="match status" value="1"/>
</dbReference>
<name>A0ABN6MTN7_9BACT</name>
<reference evidence="8" key="1">
    <citation type="journal article" date="2022" name="Int. J. Syst. Evol. Microbiol.">
        <title>Anaeromyxobacter oryzae sp. nov., Anaeromyxobacter diazotrophicus sp. nov. and Anaeromyxobacter paludicola sp. nov., isolated from paddy soils.</title>
        <authorList>
            <person name="Itoh H."/>
            <person name="Xu Z."/>
            <person name="Mise K."/>
            <person name="Masuda Y."/>
            <person name="Ushijima N."/>
            <person name="Hayakawa C."/>
            <person name="Shiratori Y."/>
            <person name="Senoo K."/>
        </authorList>
    </citation>
    <scope>NUCLEOTIDE SEQUENCE [LARGE SCALE GENOMIC DNA]</scope>
    <source>
        <strain evidence="8">Red232</strain>
    </source>
</reference>
<keyword evidence="4" id="KW-0472">Membrane</keyword>
<feature type="domain" description="POTRA" evidence="6">
    <location>
        <begin position="535"/>
        <end position="609"/>
    </location>
</feature>
<evidence type="ECO:0000256" key="1">
    <source>
        <dbReference type="ARBA" id="ARBA00004370"/>
    </source>
</evidence>
<feature type="chain" id="PRO_5046770950" description="POTRA domain-containing protein" evidence="5">
    <location>
        <begin position="18"/>
        <end position="1009"/>
    </location>
</feature>
<keyword evidence="5" id="KW-0732">Signal</keyword>
<evidence type="ECO:0000259" key="6">
    <source>
        <dbReference type="PROSITE" id="PS51779"/>
    </source>
</evidence>